<dbReference type="Gene3D" id="3.30.310.50">
    <property type="entry name" value="Alpha-D-phosphohexomutase, C-terminal domain"/>
    <property type="match status" value="1"/>
</dbReference>
<evidence type="ECO:0000256" key="7">
    <source>
        <dbReference type="RuleBase" id="RU004326"/>
    </source>
</evidence>
<feature type="domain" description="Alpha-D-phosphohexomutase C-terminal" evidence="8">
    <location>
        <begin position="370"/>
        <end position="443"/>
    </location>
</feature>
<dbReference type="GO" id="GO:0000287">
    <property type="term" value="F:magnesium ion binding"/>
    <property type="evidence" value="ECO:0007669"/>
    <property type="project" value="InterPro"/>
</dbReference>
<organism evidence="12 13">
    <name type="scientific">Alkalidesulfovibrio alkalitolerans DSM 16529</name>
    <dbReference type="NCBI Taxonomy" id="1121439"/>
    <lineage>
        <taxon>Bacteria</taxon>
        <taxon>Pseudomonadati</taxon>
        <taxon>Thermodesulfobacteriota</taxon>
        <taxon>Desulfovibrionia</taxon>
        <taxon>Desulfovibrionales</taxon>
        <taxon>Desulfovibrionaceae</taxon>
        <taxon>Alkalidesulfovibrio</taxon>
    </lineage>
</organism>
<evidence type="ECO:0000256" key="3">
    <source>
        <dbReference type="ARBA" id="ARBA00022553"/>
    </source>
</evidence>
<comment type="caution">
    <text evidence="12">The sequence shown here is derived from an EMBL/GenBank/DDBJ whole genome shotgun (WGS) entry which is preliminary data.</text>
</comment>
<name>S7TEN1_9BACT</name>
<keyword evidence="5 7" id="KW-0460">Magnesium</keyword>
<dbReference type="STRING" id="1121439.dsat_2509"/>
<dbReference type="SUPFAM" id="SSF55957">
    <property type="entry name" value="Phosphoglucomutase, C-terminal domain"/>
    <property type="match status" value="1"/>
</dbReference>
<keyword evidence="13" id="KW-1185">Reference proteome</keyword>
<dbReference type="PANTHER" id="PTHR43771:SF2">
    <property type="entry name" value="PHOSPHOMANNOMUTASE_PHOSPHOGLUCOMUTASE"/>
    <property type="match status" value="1"/>
</dbReference>
<dbReference type="Pfam" id="PF02880">
    <property type="entry name" value="PGM_PMM_III"/>
    <property type="match status" value="1"/>
</dbReference>
<feature type="domain" description="Alpha-D-phosphohexomutase alpha/beta/alpha" evidence="10">
    <location>
        <begin position="154"/>
        <end position="250"/>
    </location>
</feature>
<evidence type="ECO:0000259" key="11">
    <source>
        <dbReference type="Pfam" id="PF02880"/>
    </source>
</evidence>
<feature type="domain" description="Alpha-D-phosphohexomutase alpha/beta/alpha" evidence="9">
    <location>
        <begin position="8"/>
        <end position="135"/>
    </location>
</feature>
<dbReference type="InterPro" id="IPR005844">
    <property type="entry name" value="A-D-PHexomutase_a/b/a-I"/>
</dbReference>
<comment type="similarity">
    <text evidence="2 7">Belongs to the phosphohexose mutase family.</text>
</comment>
<dbReference type="InterPro" id="IPR016066">
    <property type="entry name" value="A-D-PHexomutase_CS"/>
</dbReference>
<dbReference type="OrthoDB" id="9806956at2"/>
<evidence type="ECO:0000259" key="10">
    <source>
        <dbReference type="Pfam" id="PF02879"/>
    </source>
</evidence>
<dbReference type="InterPro" id="IPR036900">
    <property type="entry name" value="A-D-PHexomutase_C_sf"/>
</dbReference>
<proteinExistence type="inferred from homology"/>
<dbReference type="PATRIC" id="fig|1121439.3.peg.908"/>
<keyword evidence="4 7" id="KW-0479">Metal-binding</keyword>
<accession>S7TEN1</accession>
<evidence type="ECO:0000256" key="1">
    <source>
        <dbReference type="ARBA" id="ARBA00001946"/>
    </source>
</evidence>
<evidence type="ECO:0000256" key="6">
    <source>
        <dbReference type="ARBA" id="ARBA00023235"/>
    </source>
</evidence>
<evidence type="ECO:0000256" key="5">
    <source>
        <dbReference type="ARBA" id="ARBA00022842"/>
    </source>
</evidence>
<evidence type="ECO:0000256" key="2">
    <source>
        <dbReference type="ARBA" id="ARBA00010231"/>
    </source>
</evidence>
<dbReference type="RefSeq" id="WP_020886395.1">
    <property type="nucleotide sequence ID" value="NZ_ATHI01000005.1"/>
</dbReference>
<dbReference type="Pfam" id="PF02878">
    <property type="entry name" value="PGM_PMM_I"/>
    <property type="match status" value="1"/>
</dbReference>
<evidence type="ECO:0000256" key="4">
    <source>
        <dbReference type="ARBA" id="ARBA00022723"/>
    </source>
</evidence>
<protein>
    <submittedName>
        <fullName evidence="12">Phosphoglucomutase/phosphomannomutase alpha/beta/alpha domain I</fullName>
    </submittedName>
</protein>
<comment type="cofactor">
    <cofactor evidence="1">
        <name>Mg(2+)</name>
        <dbReference type="ChEBI" id="CHEBI:18420"/>
    </cofactor>
</comment>
<dbReference type="SUPFAM" id="SSF53738">
    <property type="entry name" value="Phosphoglucomutase, first 3 domains"/>
    <property type="match status" value="3"/>
</dbReference>
<evidence type="ECO:0000313" key="13">
    <source>
        <dbReference type="Proteomes" id="UP000014975"/>
    </source>
</evidence>
<dbReference type="InterPro" id="IPR005845">
    <property type="entry name" value="A-D-PHexomutase_a/b/a-II"/>
</dbReference>
<dbReference type="Gene3D" id="3.40.120.10">
    <property type="entry name" value="Alpha-D-Glucose-1,6-Bisphosphate, subunit A, domain 3"/>
    <property type="match status" value="3"/>
</dbReference>
<dbReference type="GO" id="GO:0005975">
    <property type="term" value="P:carbohydrate metabolic process"/>
    <property type="evidence" value="ECO:0007669"/>
    <property type="project" value="InterPro"/>
</dbReference>
<dbReference type="CDD" id="cd03089">
    <property type="entry name" value="PMM_PGM"/>
    <property type="match status" value="1"/>
</dbReference>
<dbReference type="Pfam" id="PF02879">
    <property type="entry name" value="PGM_PMM_II"/>
    <property type="match status" value="1"/>
</dbReference>
<dbReference type="Pfam" id="PF00408">
    <property type="entry name" value="PGM_PMM_IV"/>
    <property type="match status" value="1"/>
</dbReference>
<evidence type="ECO:0000313" key="12">
    <source>
        <dbReference type="EMBL" id="EPR35146.1"/>
    </source>
</evidence>
<sequence length="452" mass="48827">MKPVAPGVFRAYDVRGVVDVDFDPEWVEMFGRACGAFFISRGLFRAALGRDARHSSPGYLDACARGLASTGVDVLVLDMVPTPVFYWACARLNLRAGVMVTASHNPPEYNGFKVWAGATTIHGDDIAAIRDLMLRGGFPDGRGIVSRYDPVPSYIEELSGLVRLARPVKVVLDGGNGAGGLVAAGLLRAVGAEVVELFTEPDGDFPNHHPDPTIPENMAQCAELVRASGAEAGLGLDGDADRLAVCDETGRLLYGDELAAIFARQVLAEEPGALILGDVKCSHRYFRDVETRGGRALMAATGHSLMKAKMAETGAAFGGEMSGHMFFANRFFGFDDALYAAARLCEVLAATQTPASRLLADWPKTHHTPEIRMEVPEERKFGLVARAVAHFRERYPSTDIDGIRIDFPDGWALVRASNTQNVIVLRFEAESAEGLSRMRAEVEGAIASWLTE</sequence>
<gene>
    <name evidence="12" type="ORF">dsat_2509</name>
</gene>
<dbReference type="EMBL" id="ATHI01000005">
    <property type="protein sequence ID" value="EPR35146.1"/>
    <property type="molecule type" value="Genomic_DNA"/>
</dbReference>
<dbReference type="InterPro" id="IPR016055">
    <property type="entry name" value="A-D-PHexomutase_a/b/a-I/II/III"/>
</dbReference>
<dbReference type="InterPro" id="IPR005841">
    <property type="entry name" value="Alpha-D-phosphohexomutase_SF"/>
</dbReference>
<dbReference type="InterPro" id="IPR005843">
    <property type="entry name" value="A-D-PHexomutase_C"/>
</dbReference>
<dbReference type="InterPro" id="IPR005846">
    <property type="entry name" value="A-D-PHexomutase_a/b/a-III"/>
</dbReference>
<dbReference type="Proteomes" id="UP000014975">
    <property type="component" value="Unassembled WGS sequence"/>
</dbReference>
<evidence type="ECO:0000259" key="9">
    <source>
        <dbReference type="Pfam" id="PF02878"/>
    </source>
</evidence>
<dbReference type="AlphaFoldDB" id="S7TEN1"/>
<dbReference type="PANTHER" id="PTHR43771">
    <property type="entry name" value="PHOSPHOMANNOMUTASE"/>
    <property type="match status" value="1"/>
</dbReference>
<evidence type="ECO:0000259" key="8">
    <source>
        <dbReference type="Pfam" id="PF00408"/>
    </source>
</evidence>
<feature type="domain" description="Alpha-D-phosphohexomutase alpha/beta/alpha" evidence="11">
    <location>
        <begin position="255"/>
        <end position="363"/>
    </location>
</feature>
<reference evidence="12 13" key="1">
    <citation type="journal article" date="2013" name="Genome Announc.">
        <title>Draft genome sequences for three mercury-methylating, sulfate-reducing bacteria.</title>
        <authorList>
            <person name="Brown S.D."/>
            <person name="Hurt R.A.Jr."/>
            <person name="Gilmour C.C."/>
            <person name="Elias D.A."/>
        </authorList>
    </citation>
    <scope>NUCLEOTIDE SEQUENCE [LARGE SCALE GENOMIC DNA]</scope>
    <source>
        <strain evidence="12 13">DSM 16529</strain>
    </source>
</reference>
<dbReference type="eggNOG" id="COG1109">
    <property type="taxonomic scope" value="Bacteria"/>
</dbReference>
<dbReference type="PRINTS" id="PR00509">
    <property type="entry name" value="PGMPMM"/>
</dbReference>
<keyword evidence="3" id="KW-0597">Phosphoprotein</keyword>
<keyword evidence="6" id="KW-0413">Isomerase</keyword>
<dbReference type="GO" id="GO:0016868">
    <property type="term" value="F:intramolecular phosphotransferase activity"/>
    <property type="evidence" value="ECO:0007669"/>
    <property type="project" value="InterPro"/>
</dbReference>
<dbReference type="PROSITE" id="PS00710">
    <property type="entry name" value="PGM_PMM"/>
    <property type="match status" value="1"/>
</dbReference>